<dbReference type="InterPro" id="IPR001150">
    <property type="entry name" value="Gly_radical"/>
</dbReference>
<dbReference type="Pfam" id="PF01228">
    <property type="entry name" value="Gly_radical"/>
    <property type="match status" value="1"/>
</dbReference>
<feature type="modified residue" description="Glycine radical" evidence="2">
    <location>
        <position position="95"/>
    </location>
</feature>
<reference evidence="4 5" key="1">
    <citation type="submission" date="2022-06" db="EMBL/GenBank/DDBJ databases">
        <title>Isolation of gut microbiota from human fecal samples.</title>
        <authorList>
            <person name="Pamer E.G."/>
            <person name="Barat B."/>
            <person name="Waligurski E."/>
            <person name="Medina S."/>
            <person name="Paddock L."/>
            <person name="Mostad J."/>
        </authorList>
    </citation>
    <scope>NUCLEOTIDE SEQUENCE [LARGE SCALE GENOMIC DNA]</scope>
    <source>
        <strain evidence="4 5">DFI.9.73</strain>
    </source>
</reference>
<dbReference type="EMBL" id="JANFZH010000087">
    <property type="protein sequence ID" value="MCQ4841823.1"/>
    <property type="molecule type" value="Genomic_DNA"/>
</dbReference>
<dbReference type="Gene3D" id="3.20.70.20">
    <property type="match status" value="1"/>
</dbReference>
<evidence type="ECO:0000256" key="1">
    <source>
        <dbReference type="ARBA" id="ARBA00022818"/>
    </source>
</evidence>
<feature type="non-terminal residue" evidence="4">
    <location>
        <position position="1"/>
    </location>
</feature>
<comment type="caution">
    <text evidence="4">The sequence shown here is derived from an EMBL/GenBank/DDBJ whole genome shotgun (WGS) entry which is preliminary data.</text>
</comment>
<evidence type="ECO:0000313" key="4">
    <source>
        <dbReference type="EMBL" id="MCQ4841823.1"/>
    </source>
</evidence>
<dbReference type="SUPFAM" id="SSF51998">
    <property type="entry name" value="PFL-like glycyl radical enzymes"/>
    <property type="match status" value="1"/>
</dbReference>
<feature type="domain" description="Glycine radical" evidence="3">
    <location>
        <begin position="1"/>
        <end position="117"/>
    </location>
</feature>
<proteinExistence type="predicted"/>
<evidence type="ECO:0000256" key="2">
    <source>
        <dbReference type="PROSITE-ProRule" id="PRU00493"/>
    </source>
</evidence>
<dbReference type="Proteomes" id="UP001524473">
    <property type="component" value="Unassembled WGS sequence"/>
</dbReference>
<evidence type="ECO:0000259" key="3">
    <source>
        <dbReference type="PROSITE" id="PS51149"/>
    </source>
</evidence>
<dbReference type="InterPro" id="IPR051215">
    <property type="entry name" value="GRE"/>
</dbReference>
<gene>
    <name evidence="4" type="ORF">NE695_18145</name>
</gene>
<organism evidence="4 5">
    <name type="scientific">Neglectibacter timonensis</name>
    <dbReference type="NCBI Taxonomy" id="1776382"/>
    <lineage>
        <taxon>Bacteria</taxon>
        <taxon>Bacillati</taxon>
        <taxon>Bacillota</taxon>
        <taxon>Clostridia</taxon>
        <taxon>Eubacteriales</taxon>
        <taxon>Oscillospiraceae</taxon>
        <taxon>Neglectibacter</taxon>
    </lineage>
</organism>
<dbReference type="PANTHER" id="PTHR43641:SF2">
    <property type="entry name" value="DEHYDRATASE YBIW-RELATED"/>
    <property type="match status" value="1"/>
</dbReference>
<sequence>GCGPVQGRDVNGPTAMMLSLTSWEQSAYLGGMVVNVKFAPKHLTPEHADSFIAMLRTFLQRGGIEMQVNVVDRETLLDARKHPENHRDLIVRIGGYSDYYVRLSDALQEEILERREY</sequence>
<name>A0ABT1S4F5_9FIRM</name>
<evidence type="ECO:0000313" key="5">
    <source>
        <dbReference type="Proteomes" id="UP001524473"/>
    </source>
</evidence>
<dbReference type="PANTHER" id="PTHR43641">
    <property type="entry name" value="FORMATE ACETYLTRANSFERASE 3-RELATED"/>
    <property type="match status" value="1"/>
</dbReference>
<dbReference type="PROSITE" id="PS51149">
    <property type="entry name" value="GLY_RADICAL_2"/>
    <property type="match status" value="1"/>
</dbReference>
<accession>A0ABT1S4F5</accession>
<protein>
    <recommendedName>
        <fullName evidence="3">Glycine radical domain-containing protein</fullName>
    </recommendedName>
</protein>
<dbReference type="RefSeq" id="WP_306291171.1">
    <property type="nucleotide sequence ID" value="NZ_JANFZH010000087.1"/>
</dbReference>
<keyword evidence="1 2" id="KW-0556">Organic radical</keyword>
<keyword evidence="5" id="KW-1185">Reference proteome</keyword>